<dbReference type="InterPro" id="IPR001478">
    <property type="entry name" value="PDZ"/>
</dbReference>
<dbReference type="SMART" id="SM00228">
    <property type="entry name" value="PDZ"/>
    <property type="match status" value="1"/>
</dbReference>
<dbReference type="PRINTS" id="PR00834">
    <property type="entry name" value="PROTEASES2C"/>
</dbReference>
<keyword evidence="2" id="KW-0645">Protease</keyword>
<dbReference type="SUPFAM" id="SSF50156">
    <property type="entry name" value="PDZ domain-like"/>
    <property type="match status" value="1"/>
</dbReference>
<accession>F3L014</accession>
<dbReference type="STRING" id="2518989.IMCC3088_626"/>
<dbReference type="RefSeq" id="WP_009575009.1">
    <property type="nucleotide sequence ID" value="NZ_AEIG01000016.1"/>
</dbReference>
<reference evidence="5 6" key="1">
    <citation type="journal article" date="2011" name="J. Bacteriol.">
        <title>Genome sequence of strain IMCC3088, a proteorhodopsin-containing marine bacterium belonging to the OM60/NOR5 clade.</title>
        <authorList>
            <person name="Jang Y."/>
            <person name="Oh H.M."/>
            <person name="Kang I."/>
            <person name="Lee K."/>
            <person name="Yang S.J."/>
            <person name="Cho J.C."/>
        </authorList>
    </citation>
    <scope>NUCLEOTIDE SEQUENCE [LARGE SCALE GENOMIC DNA]</scope>
    <source>
        <strain evidence="5 6">IMCC3088</strain>
    </source>
</reference>
<comment type="similarity">
    <text evidence="1">Belongs to the peptidase S1C family.</text>
</comment>
<dbReference type="AlphaFoldDB" id="F3L014"/>
<dbReference type="Gene3D" id="2.30.42.10">
    <property type="match status" value="1"/>
</dbReference>
<evidence type="ECO:0000313" key="6">
    <source>
        <dbReference type="Proteomes" id="UP000005615"/>
    </source>
</evidence>
<keyword evidence="4" id="KW-0720">Serine protease</keyword>
<dbReference type="OrthoDB" id="9758917at2"/>
<sequence length="368" mass="39474">MTQVLRSITLFLITLLGACGLGDTTSIAPSALAETRDKDVPDYLSFATDDEANTTEIFSKASPAVVFVTNKGLRRGLFSLNVEEIPRGSGTGFVWNSQGLIVTNYHVIAGAQKLTVTLQDRSEYDAEVIGVAPEKDLAVLRIEGAPDDLQTLPLGDSSELQVGRKVLAIGNPFGLDTTLTTGIVSALGREIKAPSNRTIRGVIQTDAAINPGNSGGPLLNSMGQLIGVNTAIYSPSGASAGIGFAIPVNTVAEVVPQLISYGRVLRPVLGVELASDNWIRRYNIPGVPIVRLFPGLPADQAGMRGAYRNYRGDIALGDIITHINGERVRNNDEYYTQLERYQAGDTVTVTTLLGKEEREYEVTLEQSR</sequence>
<dbReference type="EMBL" id="AEIG01000016">
    <property type="protein sequence ID" value="EGG30380.1"/>
    <property type="molecule type" value="Genomic_DNA"/>
</dbReference>
<dbReference type="GO" id="GO:0006508">
    <property type="term" value="P:proteolysis"/>
    <property type="evidence" value="ECO:0007669"/>
    <property type="project" value="UniProtKB-KW"/>
</dbReference>
<evidence type="ECO:0000256" key="2">
    <source>
        <dbReference type="ARBA" id="ARBA00022670"/>
    </source>
</evidence>
<dbReference type="PROSITE" id="PS50106">
    <property type="entry name" value="PDZ"/>
    <property type="match status" value="1"/>
</dbReference>
<dbReference type="Gene3D" id="2.40.10.10">
    <property type="entry name" value="Trypsin-like serine proteases"/>
    <property type="match status" value="2"/>
</dbReference>
<comment type="caution">
    <text evidence="5">The sequence shown here is derived from an EMBL/GenBank/DDBJ whole genome shotgun (WGS) entry which is preliminary data.</text>
</comment>
<gene>
    <name evidence="5" type="ORF">IMCC3088_626</name>
</gene>
<dbReference type="SUPFAM" id="SSF50494">
    <property type="entry name" value="Trypsin-like serine proteases"/>
    <property type="match status" value="1"/>
</dbReference>
<organism evidence="5 6">
    <name type="scientific">Aequoribacter fuscus</name>
    <dbReference type="NCBI Taxonomy" id="2518989"/>
    <lineage>
        <taxon>Bacteria</taxon>
        <taxon>Pseudomonadati</taxon>
        <taxon>Pseudomonadota</taxon>
        <taxon>Gammaproteobacteria</taxon>
        <taxon>Cellvibrionales</taxon>
        <taxon>Halieaceae</taxon>
        <taxon>Aequoribacter</taxon>
    </lineage>
</organism>
<protein>
    <submittedName>
        <fullName evidence="5">Uncharacterized protein</fullName>
    </submittedName>
</protein>
<dbReference type="PROSITE" id="PS51257">
    <property type="entry name" value="PROKAR_LIPOPROTEIN"/>
    <property type="match status" value="1"/>
</dbReference>
<dbReference type="InterPro" id="IPR051201">
    <property type="entry name" value="Chloro_Bact_Ser_Proteases"/>
</dbReference>
<keyword evidence="3" id="KW-0378">Hydrolase</keyword>
<evidence type="ECO:0000313" key="5">
    <source>
        <dbReference type="EMBL" id="EGG30380.1"/>
    </source>
</evidence>
<dbReference type="PANTHER" id="PTHR43343">
    <property type="entry name" value="PEPTIDASE S12"/>
    <property type="match status" value="1"/>
</dbReference>
<evidence type="ECO:0000256" key="1">
    <source>
        <dbReference type="ARBA" id="ARBA00010541"/>
    </source>
</evidence>
<evidence type="ECO:0000256" key="3">
    <source>
        <dbReference type="ARBA" id="ARBA00022801"/>
    </source>
</evidence>
<dbReference type="Pfam" id="PF13180">
    <property type="entry name" value="PDZ_2"/>
    <property type="match status" value="1"/>
</dbReference>
<dbReference type="InterPro" id="IPR043504">
    <property type="entry name" value="Peptidase_S1_PA_chymotrypsin"/>
</dbReference>
<dbReference type="InterPro" id="IPR009003">
    <property type="entry name" value="Peptidase_S1_PA"/>
</dbReference>
<dbReference type="Proteomes" id="UP000005615">
    <property type="component" value="Unassembled WGS sequence"/>
</dbReference>
<keyword evidence="6" id="KW-1185">Reference proteome</keyword>
<name>F3L014_9GAMM</name>
<dbReference type="GO" id="GO:0004252">
    <property type="term" value="F:serine-type endopeptidase activity"/>
    <property type="evidence" value="ECO:0007669"/>
    <property type="project" value="InterPro"/>
</dbReference>
<dbReference type="InterPro" id="IPR036034">
    <property type="entry name" value="PDZ_sf"/>
</dbReference>
<dbReference type="PANTHER" id="PTHR43343:SF3">
    <property type="entry name" value="PROTEASE DO-LIKE 8, CHLOROPLASTIC"/>
    <property type="match status" value="1"/>
</dbReference>
<dbReference type="InterPro" id="IPR001940">
    <property type="entry name" value="Peptidase_S1C"/>
</dbReference>
<proteinExistence type="inferred from homology"/>
<evidence type="ECO:0000256" key="4">
    <source>
        <dbReference type="ARBA" id="ARBA00022825"/>
    </source>
</evidence>
<dbReference type="FunFam" id="2.40.10.10:FF:000001">
    <property type="entry name" value="Periplasmic serine protease DegS"/>
    <property type="match status" value="1"/>
</dbReference>
<dbReference type="Pfam" id="PF13365">
    <property type="entry name" value="Trypsin_2"/>
    <property type="match status" value="1"/>
</dbReference>
<dbReference type="eggNOG" id="COG0265">
    <property type="taxonomic scope" value="Bacteria"/>
</dbReference>